<evidence type="ECO:0000313" key="2">
    <source>
        <dbReference type="EMBL" id="MBR7828244.1"/>
    </source>
</evidence>
<feature type="transmembrane region" description="Helical" evidence="1">
    <location>
        <begin position="170"/>
        <end position="190"/>
    </location>
</feature>
<feature type="transmembrane region" description="Helical" evidence="1">
    <location>
        <begin position="381"/>
        <end position="399"/>
    </location>
</feature>
<organism evidence="2 3">
    <name type="scientific">Actinospica acidithermotolerans</name>
    <dbReference type="NCBI Taxonomy" id="2828514"/>
    <lineage>
        <taxon>Bacteria</taxon>
        <taxon>Bacillati</taxon>
        <taxon>Actinomycetota</taxon>
        <taxon>Actinomycetes</taxon>
        <taxon>Catenulisporales</taxon>
        <taxon>Actinospicaceae</taxon>
        <taxon>Actinospica</taxon>
    </lineage>
</organism>
<keyword evidence="1" id="KW-0472">Membrane</keyword>
<protein>
    <submittedName>
        <fullName evidence="2">Uncharacterized protein</fullName>
    </submittedName>
</protein>
<name>A0A941EIG4_9ACTN</name>
<proteinExistence type="predicted"/>
<dbReference type="EMBL" id="JAGSOH010000052">
    <property type="protein sequence ID" value="MBR7828244.1"/>
    <property type="molecule type" value="Genomic_DNA"/>
</dbReference>
<keyword evidence="3" id="KW-1185">Reference proteome</keyword>
<reference evidence="2" key="1">
    <citation type="submission" date="2021-04" db="EMBL/GenBank/DDBJ databases">
        <title>Genome based classification of Actinospica acidithermotolerans sp. nov., an actinobacterium isolated from an Indonesian hot spring.</title>
        <authorList>
            <person name="Kusuma A.B."/>
            <person name="Putra K.E."/>
            <person name="Nafisah S."/>
            <person name="Loh J."/>
            <person name="Nouioui I."/>
            <person name="Goodfellow M."/>
        </authorList>
    </citation>
    <scope>NUCLEOTIDE SEQUENCE</scope>
    <source>
        <strain evidence="2">MGRD01-02</strain>
    </source>
</reference>
<comment type="caution">
    <text evidence="2">The sequence shown here is derived from an EMBL/GenBank/DDBJ whole genome shotgun (WGS) entry which is preliminary data.</text>
</comment>
<dbReference type="AlphaFoldDB" id="A0A941EIG4"/>
<keyword evidence="1" id="KW-1133">Transmembrane helix</keyword>
<feature type="transmembrane region" description="Helical" evidence="1">
    <location>
        <begin position="242"/>
        <end position="258"/>
    </location>
</feature>
<feature type="transmembrane region" description="Helical" evidence="1">
    <location>
        <begin position="196"/>
        <end position="213"/>
    </location>
</feature>
<keyword evidence="1" id="KW-0812">Transmembrane</keyword>
<feature type="transmembrane region" description="Helical" evidence="1">
    <location>
        <begin position="142"/>
        <end position="163"/>
    </location>
</feature>
<feature type="transmembrane region" description="Helical" evidence="1">
    <location>
        <begin position="220"/>
        <end position="236"/>
    </location>
</feature>
<evidence type="ECO:0000256" key="1">
    <source>
        <dbReference type="SAM" id="Phobius"/>
    </source>
</evidence>
<dbReference type="RefSeq" id="WP_212519382.1">
    <property type="nucleotide sequence ID" value="NZ_JAGSOH010000052.1"/>
</dbReference>
<feature type="transmembrane region" description="Helical" evidence="1">
    <location>
        <begin position="331"/>
        <end position="348"/>
    </location>
</feature>
<dbReference type="Proteomes" id="UP000676325">
    <property type="component" value="Unassembled WGS sequence"/>
</dbReference>
<feature type="transmembrane region" description="Helical" evidence="1">
    <location>
        <begin position="355"/>
        <end position="375"/>
    </location>
</feature>
<evidence type="ECO:0000313" key="3">
    <source>
        <dbReference type="Proteomes" id="UP000676325"/>
    </source>
</evidence>
<sequence>MAFSTLKTDLRKRLLAGAMLVAALFTLIQAVDYRQNVPSNDTYQYAKQTLRVLGDSPGQAVHEAVVMYCQDSGNSAATTSTLNYAGGSGSGSSSYSSAYEACLHTYRDGLTPSSPRYLAIFTSRPGYPLLAAPFAAVFGLRFGLWFAAMLCTVVGSLLVLVLLRTAGASRWAALGGQALFLAAPTGYWGSRMLTDGPSLATTLLALLGAVWLVKGRMRAGLWALGAGLVSGFLVRYSSEQVAALALAVAALICLRWVPSSRGRGMKAVAVAAGGGFVVSELASTLLGWPGLSVSLQDTFTKHFIRPDVSNPVGRLVRLDLHYWGYYPVSEQTALLVLLGLIGIAAALVRRHAVYGIFVSAVAATGIAAVVAHPIASQADRLMSPVWVLLALGLPLLFTARDRAKPVEQLPEPESAFAPEAV</sequence>
<feature type="transmembrane region" description="Helical" evidence="1">
    <location>
        <begin position="267"/>
        <end position="288"/>
    </location>
</feature>
<accession>A0A941EIG4</accession>
<gene>
    <name evidence="2" type="ORF">KDK95_18160</name>
</gene>